<evidence type="ECO:0000256" key="3">
    <source>
        <dbReference type="SAM" id="MobiDB-lite"/>
    </source>
</evidence>
<evidence type="ECO:0000256" key="4">
    <source>
        <dbReference type="SAM" id="Phobius"/>
    </source>
</evidence>
<keyword evidence="2" id="KW-0677">Repeat</keyword>
<dbReference type="Pfam" id="PF24681">
    <property type="entry name" value="Kelch_KLHDC2_KLHL20_DRC7"/>
    <property type="match status" value="2"/>
</dbReference>
<keyword evidence="6" id="KW-1185">Reference proteome</keyword>
<evidence type="ECO:0000256" key="2">
    <source>
        <dbReference type="ARBA" id="ARBA00022737"/>
    </source>
</evidence>
<proteinExistence type="predicted"/>
<protein>
    <recommendedName>
        <fullName evidence="7">Galactose oxidase</fullName>
    </recommendedName>
</protein>
<feature type="region of interest" description="Disordered" evidence="3">
    <location>
        <begin position="477"/>
        <end position="496"/>
    </location>
</feature>
<dbReference type="AlphaFoldDB" id="A0A1Y1WZ63"/>
<name>A0A1Y1WZ63_9FUNG</name>
<dbReference type="OrthoDB" id="45365at2759"/>
<comment type="caution">
    <text evidence="5">The sequence shown here is derived from an EMBL/GenBank/DDBJ whole genome shotgun (WGS) entry which is preliminary data.</text>
</comment>
<feature type="compositionally biased region" description="Polar residues" evidence="3">
    <location>
        <begin position="477"/>
        <end position="491"/>
    </location>
</feature>
<accession>A0A1Y1WZ63</accession>
<dbReference type="InterPro" id="IPR015915">
    <property type="entry name" value="Kelch-typ_b-propeller"/>
</dbReference>
<evidence type="ECO:0000313" key="5">
    <source>
        <dbReference type="EMBL" id="ORX78851.1"/>
    </source>
</evidence>
<dbReference type="Gene3D" id="2.120.10.80">
    <property type="entry name" value="Kelch-type beta propeller"/>
    <property type="match status" value="2"/>
</dbReference>
<keyword evidence="1" id="KW-0880">Kelch repeat</keyword>
<dbReference type="EMBL" id="MCFE01000807">
    <property type="protein sequence ID" value="ORX78851.1"/>
    <property type="molecule type" value="Genomic_DNA"/>
</dbReference>
<dbReference type="InParanoid" id="A0A1Y1WZ63"/>
<evidence type="ECO:0008006" key="7">
    <source>
        <dbReference type="Google" id="ProtNLM"/>
    </source>
</evidence>
<reference evidence="5 6" key="1">
    <citation type="submission" date="2016-07" db="EMBL/GenBank/DDBJ databases">
        <title>Pervasive Adenine N6-methylation of Active Genes in Fungi.</title>
        <authorList>
            <consortium name="DOE Joint Genome Institute"/>
            <person name="Mondo S.J."/>
            <person name="Dannebaum R.O."/>
            <person name="Kuo R.C."/>
            <person name="Labutti K."/>
            <person name="Haridas S."/>
            <person name="Kuo A."/>
            <person name="Salamov A."/>
            <person name="Ahrendt S.R."/>
            <person name="Lipzen A."/>
            <person name="Sullivan W."/>
            <person name="Andreopoulos W.B."/>
            <person name="Clum A."/>
            <person name="Lindquist E."/>
            <person name="Daum C."/>
            <person name="Ramamoorthy G.K."/>
            <person name="Gryganskyi A."/>
            <person name="Culley D."/>
            <person name="Magnuson J.K."/>
            <person name="James T.Y."/>
            <person name="O'Malley M.A."/>
            <person name="Stajich J.E."/>
            <person name="Spatafora J.W."/>
            <person name="Visel A."/>
            <person name="Grigoriev I.V."/>
        </authorList>
    </citation>
    <scope>NUCLEOTIDE SEQUENCE [LARGE SCALE GENOMIC DNA]</scope>
    <source>
        <strain evidence="5 6">CBS 931.73</strain>
    </source>
</reference>
<dbReference type="PANTHER" id="PTHR46093:SF18">
    <property type="entry name" value="FIBRONECTIN TYPE-III DOMAIN-CONTAINING PROTEIN"/>
    <property type="match status" value="1"/>
</dbReference>
<feature type="region of interest" description="Disordered" evidence="3">
    <location>
        <begin position="412"/>
        <end position="463"/>
    </location>
</feature>
<organism evidence="5 6">
    <name type="scientific">Basidiobolus meristosporus CBS 931.73</name>
    <dbReference type="NCBI Taxonomy" id="1314790"/>
    <lineage>
        <taxon>Eukaryota</taxon>
        <taxon>Fungi</taxon>
        <taxon>Fungi incertae sedis</taxon>
        <taxon>Zoopagomycota</taxon>
        <taxon>Entomophthoromycotina</taxon>
        <taxon>Basidiobolomycetes</taxon>
        <taxon>Basidiobolales</taxon>
        <taxon>Basidiobolaceae</taxon>
        <taxon>Basidiobolus</taxon>
    </lineage>
</organism>
<keyword evidence="4" id="KW-0472">Membrane</keyword>
<dbReference type="SUPFAM" id="SSF117281">
    <property type="entry name" value="Kelch motif"/>
    <property type="match status" value="1"/>
</dbReference>
<dbReference type="Proteomes" id="UP000193498">
    <property type="component" value="Unassembled WGS sequence"/>
</dbReference>
<keyword evidence="4" id="KW-0812">Transmembrane</keyword>
<dbReference type="PANTHER" id="PTHR46093">
    <property type="entry name" value="ACYL-COA-BINDING DOMAIN-CONTAINING PROTEIN 5"/>
    <property type="match status" value="1"/>
</dbReference>
<evidence type="ECO:0000256" key="1">
    <source>
        <dbReference type="ARBA" id="ARBA00022441"/>
    </source>
</evidence>
<feature type="transmembrane region" description="Helical" evidence="4">
    <location>
        <begin position="377"/>
        <end position="401"/>
    </location>
</feature>
<evidence type="ECO:0000313" key="6">
    <source>
        <dbReference type="Proteomes" id="UP000193498"/>
    </source>
</evidence>
<sequence length="841" mass="92905">MSFQHSNKCAPASQLVVPKWKSFHSSAVANGKLVIFGGIDNTTLVSNPTTLPGTTDLYVWDLKTHAWFQPVQDSAPKVPQKFHASISPITSNKIFTFMPYFDETEGPVAVLDTNSWSWSYVSSAGATPMPRMAFTYTISNEEAYLFGGIQTFNTGAFNGASIFSDLSNFDTSQRFWYSASPGPGVYFHAACYLASQNSILFFGGSAQDQAVNRLHLYNLTTKSWQLDVPYSGANGGSTVPSARIGHTANCLTDKMIIFGGTGGTGQDAINPPNDNDVWILELINDTFFWSRAPIMNKSKSPTARMGHTAALMDNQLFIYGGVGAEGDNSIYGLDLSIWNWTRFDADFTVNEPVPTNIPFEPDTATDSNGTQSSNGKAVIIVAILSSFVGILVMGIITGIGIRNWKRKIRRKRAGQPMGSKPYPDLALIPRSGESPQSTDYDTSLPGGENSLRAFHHDSPSQGSRNILLAATGSASTSIGPNSEFHPSSDTYSHGLRSHGSISNSGINDKHIHEALSPLDRIAYLSLEEQYQSEASKQPNTFQHEYSDTHSDLRLSDQTGQSLHVANSLNSRIPEDEAQLHPQLIQLSPKKNSQLSSNSRQRYSGDCNLDVYATVHNQHPAVKESLKALREALLAEVSIKVPRLFVIMPSEHAGESWESPSMWNQDTFLLYILCEHHNTHITTHPGFPIANPHEFLRNSGILISTIARYCSIHSLPFHASTTFQRYLAKNGDNSLEEYFIKLVNILETYTGERDPGDCTVGWRRGDEESQLQWLEYARGKLPYARSLGLTQLKDYLPEHVTSRPLAGLHYTNISVETPGNSPESTRWLCGYHLRRYNATHTT</sequence>
<gene>
    <name evidence="5" type="ORF">K493DRAFT_342760</name>
</gene>
<keyword evidence="4" id="KW-1133">Transmembrane helix</keyword>